<comment type="similarity">
    <text evidence="4">Belongs to the class I-like SAM-binding methyltransferase superfamily. RNA M5U methyltransferase family.</text>
</comment>
<protein>
    <submittedName>
        <fullName evidence="6">23S rRNA (Uracil(1939)-C(5))-methyltransferase RlmD</fullName>
        <ecNumber evidence="6">2.1.1.190</ecNumber>
    </submittedName>
</protein>
<evidence type="ECO:0000313" key="7">
    <source>
        <dbReference type="EMBL" id="MSC32041.1"/>
    </source>
</evidence>
<evidence type="ECO:0000313" key="6">
    <source>
        <dbReference type="EMBL" id="MSA88286.1"/>
    </source>
</evidence>
<dbReference type="FunFam" id="3.40.50.150:FF:000009">
    <property type="entry name" value="23S rRNA (Uracil(1939)-C(5))-methyltransferase RlmD"/>
    <property type="match status" value="1"/>
</dbReference>
<dbReference type="RefSeq" id="WP_154237888.1">
    <property type="nucleotide sequence ID" value="NZ_WKPI01000002.1"/>
</dbReference>
<evidence type="ECO:0000256" key="3">
    <source>
        <dbReference type="ARBA" id="ARBA00022691"/>
    </source>
</evidence>
<dbReference type="InterPro" id="IPR012340">
    <property type="entry name" value="NA-bd_OB-fold"/>
</dbReference>
<sequence>MEFKKNDVLTAEAVDYTFDGLGVVRHEGLCFFVKDLLKGEKAEIGVTAVKKNVGYGRVIRRLSDSPQRVEPRCPVARQCGGCQLQMMNSELQAEFKRHRVADCFQRIGHLDVEIKPVLSMEFPWKYRNKVQVPVGMNREGQMISGYYRSHSHDIVDFDQCCLHSDLENAILRSLKAWIAEIGDPKQFRHWLIKHAFRTGQVMVVFIANTVQIKGKMELIRRLTESYPQIRSIILNVNEREDNVILGDKEIVLWGSASIEEELLGLRFQISAKSFYQINPIQTEVLYRKAIELAGLTGKETVIDVYCGTGTIGLSAASKAKRVIGIEIVPSAVEDAKNNAVRNGITNAEFICGDAGACTSQLLQRNIQPEVAIVDPPRKGLDRLTIDSLVKMNPDRIVYVSCDPATLARDCAFLSEQGYSVQVVQPVDMFPQTTHCETVVLLSKGEVDSKKIRVEFSLEDMDMSEFQDGATYAQLKDYVLEYSGLKVSNLYISQIKRKCGIGVGKNYNLPKSEDSRQPQCPPEKEKAIREAFKYFGMI</sequence>
<keyword evidence="3 4" id="KW-0949">S-adenosyl-L-methionine</keyword>
<dbReference type="GO" id="GO:0070475">
    <property type="term" value="P:rRNA base methylation"/>
    <property type="evidence" value="ECO:0007669"/>
    <property type="project" value="TreeGrafter"/>
</dbReference>
<dbReference type="AlphaFoldDB" id="A0A6N7S4Q1"/>
<dbReference type="EMBL" id="WKPI01000002">
    <property type="protein sequence ID" value="MSC32041.1"/>
    <property type="molecule type" value="Genomic_DNA"/>
</dbReference>
<dbReference type="Proteomes" id="UP000480929">
    <property type="component" value="Unassembled WGS sequence"/>
</dbReference>
<dbReference type="InterPro" id="IPR029063">
    <property type="entry name" value="SAM-dependent_MTases_sf"/>
</dbReference>
<keyword evidence="2 4" id="KW-0808">Transferase</keyword>
<dbReference type="OrthoDB" id="9804590at2"/>
<dbReference type="PANTHER" id="PTHR11061">
    <property type="entry name" value="RNA M5U METHYLTRANSFERASE"/>
    <property type="match status" value="1"/>
</dbReference>
<dbReference type="Proteomes" id="UP000433575">
    <property type="component" value="Unassembled WGS sequence"/>
</dbReference>
<organism evidence="6 8">
    <name type="scientific">Holdemania massiliensis</name>
    <dbReference type="NCBI Taxonomy" id="1468449"/>
    <lineage>
        <taxon>Bacteria</taxon>
        <taxon>Bacillati</taxon>
        <taxon>Bacillota</taxon>
        <taxon>Erysipelotrichia</taxon>
        <taxon>Erysipelotrichales</taxon>
        <taxon>Erysipelotrichaceae</taxon>
        <taxon>Holdemania</taxon>
    </lineage>
</organism>
<proteinExistence type="inferred from homology"/>
<dbReference type="SUPFAM" id="SSF50249">
    <property type="entry name" value="Nucleic acid-binding proteins"/>
    <property type="match status" value="1"/>
</dbReference>
<dbReference type="Pfam" id="PF05958">
    <property type="entry name" value="tRNA_U5-meth_tr"/>
    <property type="match status" value="1"/>
</dbReference>
<dbReference type="NCBIfam" id="TIGR00479">
    <property type="entry name" value="rumA"/>
    <property type="match status" value="1"/>
</dbReference>
<comment type="caution">
    <text evidence="6">The sequence shown here is derived from an EMBL/GenBank/DDBJ whole genome shotgun (WGS) entry which is preliminary data.</text>
</comment>
<dbReference type="EMBL" id="WKPJ01000002">
    <property type="protein sequence ID" value="MSA88286.1"/>
    <property type="molecule type" value="Genomic_DNA"/>
</dbReference>
<dbReference type="FunFam" id="2.40.50.1070:FF:000003">
    <property type="entry name" value="23S rRNA (Uracil-5-)-methyltransferase RumA"/>
    <property type="match status" value="1"/>
</dbReference>
<dbReference type="GO" id="GO:0070041">
    <property type="term" value="F:rRNA (uridine-C5-)-methyltransferase activity"/>
    <property type="evidence" value="ECO:0007669"/>
    <property type="project" value="TreeGrafter"/>
</dbReference>
<feature type="binding site" evidence="4">
    <location>
        <position position="374"/>
    </location>
    <ligand>
        <name>S-adenosyl-L-methionine</name>
        <dbReference type="ChEBI" id="CHEBI:59789"/>
    </ligand>
</feature>
<evidence type="ECO:0000256" key="2">
    <source>
        <dbReference type="ARBA" id="ARBA00022679"/>
    </source>
</evidence>
<dbReference type="EC" id="2.1.1.190" evidence="6"/>
<feature type="active site" evidence="5">
    <location>
        <position position="401"/>
    </location>
</feature>
<dbReference type="PROSITE" id="PS01230">
    <property type="entry name" value="TRMA_1"/>
    <property type="match status" value="1"/>
</dbReference>
<dbReference type="PANTHER" id="PTHR11061:SF30">
    <property type="entry name" value="TRNA (URACIL(54)-C(5))-METHYLTRANSFERASE"/>
    <property type="match status" value="1"/>
</dbReference>
<dbReference type="Gene3D" id="2.40.50.140">
    <property type="entry name" value="Nucleic acid-binding proteins"/>
    <property type="match status" value="1"/>
</dbReference>
<feature type="active site" description="Nucleophile" evidence="4">
    <location>
        <position position="401"/>
    </location>
</feature>
<dbReference type="InterPro" id="IPR010280">
    <property type="entry name" value="U5_MeTrfase_fam"/>
</dbReference>
<dbReference type="SUPFAM" id="SSF53335">
    <property type="entry name" value="S-adenosyl-L-methionine-dependent methyltransferases"/>
    <property type="match status" value="1"/>
</dbReference>
<evidence type="ECO:0000313" key="8">
    <source>
        <dbReference type="Proteomes" id="UP000433575"/>
    </source>
</evidence>
<gene>
    <name evidence="6" type="primary">rlmD</name>
    <name evidence="7" type="ORF">GKD88_02795</name>
    <name evidence="6" type="ORF">GKE08_02995</name>
</gene>
<dbReference type="CDD" id="cd02440">
    <property type="entry name" value="AdoMet_MTases"/>
    <property type="match status" value="1"/>
</dbReference>
<feature type="binding site" evidence="4">
    <location>
        <position position="305"/>
    </location>
    <ligand>
        <name>S-adenosyl-L-methionine</name>
        <dbReference type="ChEBI" id="CHEBI:59789"/>
    </ligand>
</feature>
<feature type="binding site" evidence="4">
    <location>
        <position position="326"/>
    </location>
    <ligand>
        <name>S-adenosyl-L-methionine</name>
        <dbReference type="ChEBI" id="CHEBI:59789"/>
    </ligand>
</feature>
<dbReference type="PROSITE" id="PS51687">
    <property type="entry name" value="SAM_MT_RNA_M5U"/>
    <property type="match status" value="1"/>
</dbReference>
<name>A0A6N7S4Q1_9FIRM</name>
<dbReference type="Gene3D" id="2.40.50.1070">
    <property type="match status" value="1"/>
</dbReference>
<keyword evidence="1 4" id="KW-0489">Methyltransferase</keyword>
<dbReference type="Gene3D" id="3.40.50.150">
    <property type="entry name" value="Vaccinia Virus protein VP39"/>
    <property type="match status" value="1"/>
</dbReference>
<reference evidence="8 9" key="1">
    <citation type="journal article" date="2019" name="Nat. Med.">
        <title>A library of human gut bacterial isolates paired with longitudinal multiomics data enables mechanistic microbiome research.</title>
        <authorList>
            <person name="Poyet M."/>
            <person name="Groussin M."/>
            <person name="Gibbons S.M."/>
            <person name="Avila-Pacheco J."/>
            <person name="Jiang X."/>
            <person name="Kearney S.M."/>
            <person name="Perrotta A.R."/>
            <person name="Berdy B."/>
            <person name="Zhao S."/>
            <person name="Lieberman T.D."/>
            <person name="Swanson P.K."/>
            <person name="Smith M."/>
            <person name="Roesemann S."/>
            <person name="Alexander J.E."/>
            <person name="Rich S.A."/>
            <person name="Livny J."/>
            <person name="Vlamakis H."/>
            <person name="Clish C."/>
            <person name="Bullock K."/>
            <person name="Deik A."/>
            <person name="Scott J."/>
            <person name="Pierce K.A."/>
            <person name="Xavier R.J."/>
            <person name="Alm E.J."/>
        </authorList>
    </citation>
    <scope>NUCLEOTIDE SEQUENCE [LARGE SCALE GENOMIC DNA]</scope>
    <source>
        <strain evidence="6 8">BIOML-A4</strain>
        <strain evidence="7 9">BIOML-A5</strain>
    </source>
</reference>
<accession>A0A6N7S4Q1</accession>
<keyword evidence="9" id="KW-1185">Reference proteome</keyword>
<feature type="binding site" evidence="4">
    <location>
        <position position="276"/>
    </location>
    <ligand>
        <name>S-adenosyl-L-methionine</name>
        <dbReference type="ChEBI" id="CHEBI:59789"/>
    </ligand>
</feature>
<evidence type="ECO:0000256" key="4">
    <source>
        <dbReference type="PROSITE-ProRule" id="PRU01024"/>
    </source>
</evidence>
<dbReference type="InterPro" id="IPR030390">
    <property type="entry name" value="MeTrfase_TrmA_AS"/>
</dbReference>
<evidence type="ECO:0000256" key="1">
    <source>
        <dbReference type="ARBA" id="ARBA00022603"/>
    </source>
</evidence>
<evidence type="ECO:0000313" key="9">
    <source>
        <dbReference type="Proteomes" id="UP000480929"/>
    </source>
</evidence>
<evidence type="ECO:0000256" key="5">
    <source>
        <dbReference type="PROSITE-ProRule" id="PRU10015"/>
    </source>
</evidence>